<dbReference type="InterPro" id="IPR036259">
    <property type="entry name" value="MFS_trans_sf"/>
</dbReference>
<feature type="domain" description="Major facilitator superfamily (MFS) profile" evidence="8">
    <location>
        <begin position="29"/>
        <end position="474"/>
    </location>
</feature>
<keyword evidence="3 7" id="KW-0812">Transmembrane</keyword>
<feature type="transmembrane region" description="Helical" evidence="7">
    <location>
        <begin position="98"/>
        <end position="117"/>
    </location>
</feature>
<feature type="transmembrane region" description="Helical" evidence="7">
    <location>
        <begin position="239"/>
        <end position="256"/>
    </location>
</feature>
<feature type="transmembrane region" description="Helical" evidence="7">
    <location>
        <begin position="342"/>
        <end position="361"/>
    </location>
</feature>
<feature type="compositionally biased region" description="Polar residues" evidence="6">
    <location>
        <begin position="1"/>
        <end position="16"/>
    </location>
</feature>
<accession>A0A9D1WEH0</accession>
<evidence type="ECO:0000256" key="5">
    <source>
        <dbReference type="ARBA" id="ARBA00023136"/>
    </source>
</evidence>
<dbReference type="Pfam" id="PF07690">
    <property type="entry name" value="MFS_1"/>
    <property type="match status" value="1"/>
</dbReference>
<sequence>MTSSASSAPLDSQTPQPSAPAPVNSHLRLQIALCMTSFLTAFMGSSLNVAMPFIAIDFNCAPENVTWMISGFTAASSSFLLSASALADRFGYLKIYQIGALCTGILSLGVALSPNLLTCVIMRLLQGVTISLVFCTAVALLSQRMPRELRSSAIAYNVASVYSGLTFSPILAGLLVDTLGWQSMFYITVVGLILSFYLTRSEDYDQPNTTRLPLWRMGFSFVIGMVTLLSISGYTSDPMLVNTLGLGLLLVGAFVFMEFKSSAPLLPVKFILKNRVLTFALLASLFHYLSSFSYTLLLSMHLQLIMSYSAAMTGLMLIIQPLLMVVFSSLAGKLTHKFGPQYITITGMLLCTAGILVLLALDPNSSLTLIFVSQVLCGTGFGLFSAPNTIIVMSSVQPQYYALASAVQSISRTVGQAMSTAILTALLHYAINAEVGTTLYVRELSASIHISLLISTAGYVLATIFCFCCLLARIHVKAEEQAAKKTSEDATAQAQAQDPAQASASSTATTMKTEPATEAAKQTSTQAETQDSPQSH</sequence>
<feature type="transmembrane region" description="Helical" evidence="7">
    <location>
        <begin position="154"/>
        <end position="175"/>
    </location>
</feature>
<evidence type="ECO:0000313" key="10">
    <source>
        <dbReference type="Proteomes" id="UP000886829"/>
    </source>
</evidence>
<feature type="transmembrane region" description="Helical" evidence="7">
    <location>
        <begin position="308"/>
        <end position="330"/>
    </location>
</feature>
<dbReference type="InterPro" id="IPR020846">
    <property type="entry name" value="MFS_dom"/>
</dbReference>
<feature type="transmembrane region" description="Helical" evidence="7">
    <location>
        <begin position="123"/>
        <end position="142"/>
    </location>
</feature>
<dbReference type="PANTHER" id="PTHR42718:SF9">
    <property type="entry name" value="MAJOR FACILITATOR SUPERFAMILY MULTIDRUG TRANSPORTER MFSC"/>
    <property type="match status" value="1"/>
</dbReference>
<dbReference type="Gene3D" id="1.20.1250.20">
    <property type="entry name" value="MFS general substrate transporter like domains"/>
    <property type="match status" value="2"/>
</dbReference>
<evidence type="ECO:0000259" key="8">
    <source>
        <dbReference type="PROSITE" id="PS50850"/>
    </source>
</evidence>
<dbReference type="PANTHER" id="PTHR42718">
    <property type="entry name" value="MAJOR FACILITATOR SUPERFAMILY MULTIDRUG TRANSPORTER MFSC"/>
    <property type="match status" value="1"/>
</dbReference>
<feature type="transmembrane region" description="Helical" evidence="7">
    <location>
        <begin position="276"/>
        <end position="296"/>
    </location>
</feature>
<keyword evidence="4 7" id="KW-1133">Transmembrane helix</keyword>
<feature type="transmembrane region" description="Helical" evidence="7">
    <location>
        <begin position="367"/>
        <end position="392"/>
    </location>
</feature>
<evidence type="ECO:0000256" key="2">
    <source>
        <dbReference type="ARBA" id="ARBA00022448"/>
    </source>
</evidence>
<keyword evidence="5 7" id="KW-0472">Membrane</keyword>
<dbReference type="SUPFAM" id="SSF103473">
    <property type="entry name" value="MFS general substrate transporter"/>
    <property type="match status" value="1"/>
</dbReference>
<feature type="transmembrane region" description="Helical" evidence="7">
    <location>
        <begin position="31"/>
        <end position="55"/>
    </location>
</feature>
<comment type="subcellular location">
    <subcellularLocation>
        <location evidence="1">Membrane</location>
        <topology evidence="1">Multi-pass membrane protein</topology>
    </subcellularLocation>
</comment>
<feature type="region of interest" description="Disordered" evidence="6">
    <location>
        <begin position="484"/>
        <end position="536"/>
    </location>
</feature>
<feature type="transmembrane region" description="Helical" evidence="7">
    <location>
        <begin position="181"/>
        <end position="200"/>
    </location>
</feature>
<dbReference type="GO" id="GO:0016020">
    <property type="term" value="C:membrane"/>
    <property type="evidence" value="ECO:0007669"/>
    <property type="project" value="UniProtKB-SubCell"/>
</dbReference>
<evidence type="ECO:0000256" key="6">
    <source>
        <dbReference type="SAM" id="MobiDB-lite"/>
    </source>
</evidence>
<evidence type="ECO:0000256" key="7">
    <source>
        <dbReference type="SAM" id="Phobius"/>
    </source>
</evidence>
<feature type="transmembrane region" description="Helical" evidence="7">
    <location>
        <begin position="67"/>
        <end position="86"/>
    </location>
</feature>
<evidence type="ECO:0000256" key="3">
    <source>
        <dbReference type="ARBA" id="ARBA00022692"/>
    </source>
</evidence>
<feature type="compositionally biased region" description="Low complexity" evidence="6">
    <location>
        <begin position="489"/>
        <end position="510"/>
    </location>
</feature>
<gene>
    <name evidence="9" type="ORF">H9850_09445</name>
</gene>
<feature type="compositionally biased region" description="Polar residues" evidence="6">
    <location>
        <begin position="520"/>
        <end position="536"/>
    </location>
</feature>
<dbReference type="AlphaFoldDB" id="A0A9D1WEH0"/>
<proteinExistence type="predicted"/>
<evidence type="ECO:0000256" key="4">
    <source>
        <dbReference type="ARBA" id="ARBA00022989"/>
    </source>
</evidence>
<reference evidence="9" key="1">
    <citation type="journal article" date="2021" name="PeerJ">
        <title>Extensive microbial diversity within the chicken gut microbiome revealed by metagenomics and culture.</title>
        <authorList>
            <person name="Gilroy R."/>
            <person name="Ravi A."/>
            <person name="Getino M."/>
            <person name="Pursley I."/>
            <person name="Horton D.L."/>
            <person name="Alikhan N.F."/>
            <person name="Baker D."/>
            <person name="Gharbi K."/>
            <person name="Hall N."/>
            <person name="Watson M."/>
            <person name="Adriaenssens E.M."/>
            <person name="Foster-Nyarko E."/>
            <person name="Jarju S."/>
            <person name="Secka A."/>
            <person name="Antonio M."/>
            <person name="Oren A."/>
            <person name="Chaudhuri R.R."/>
            <person name="La Ragione R."/>
            <person name="Hildebrand F."/>
            <person name="Pallen M.J."/>
        </authorList>
    </citation>
    <scope>NUCLEOTIDE SEQUENCE</scope>
    <source>
        <strain evidence="9">USASDec5-558</strain>
    </source>
</reference>
<evidence type="ECO:0000256" key="1">
    <source>
        <dbReference type="ARBA" id="ARBA00004141"/>
    </source>
</evidence>
<name>A0A9D1WEH0_9GAMM</name>
<evidence type="ECO:0000313" key="9">
    <source>
        <dbReference type="EMBL" id="HIX57676.1"/>
    </source>
</evidence>
<dbReference type="Proteomes" id="UP000886829">
    <property type="component" value="Unassembled WGS sequence"/>
</dbReference>
<dbReference type="PROSITE" id="PS50850">
    <property type="entry name" value="MFS"/>
    <property type="match status" value="1"/>
</dbReference>
<reference evidence="9" key="2">
    <citation type="submission" date="2021-04" db="EMBL/GenBank/DDBJ databases">
        <authorList>
            <person name="Gilroy R."/>
        </authorList>
    </citation>
    <scope>NUCLEOTIDE SEQUENCE</scope>
    <source>
        <strain evidence="9">USASDec5-558</strain>
    </source>
</reference>
<feature type="transmembrane region" description="Helical" evidence="7">
    <location>
        <begin position="451"/>
        <end position="472"/>
    </location>
</feature>
<organism evidence="9 10">
    <name type="scientific">Candidatus Anaerobiospirillum pullistercoris</name>
    <dbReference type="NCBI Taxonomy" id="2838452"/>
    <lineage>
        <taxon>Bacteria</taxon>
        <taxon>Pseudomonadati</taxon>
        <taxon>Pseudomonadota</taxon>
        <taxon>Gammaproteobacteria</taxon>
        <taxon>Aeromonadales</taxon>
        <taxon>Succinivibrionaceae</taxon>
        <taxon>Anaerobiospirillum</taxon>
    </lineage>
</organism>
<dbReference type="InterPro" id="IPR011701">
    <property type="entry name" value="MFS"/>
</dbReference>
<feature type="transmembrane region" description="Helical" evidence="7">
    <location>
        <begin position="212"/>
        <end position="233"/>
    </location>
</feature>
<protein>
    <submittedName>
        <fullName evidence="9">MFS transporter</fullName>
    </submittedName>
</protein>
<dbReference type="CDD" id="cd17321">
    <property type="entry name" value="MFS_MMR_MDR_like"/>
    <property type="match status" value="1"/>
</dbReference>
<comment type="caution">
    <text evidence="9">The sequence shown here is derived from an EMBL/GenBank/DDBJ whole genome shotgun (WGS) entry which is preliminary data.</text>
</comment>
<keyword evidence="2" id="KW-0813">Transport</keyword>
<dbReference type="EMBL" id="DXEV01000186">
    <property type="protein sequence ID" value="HIX57676.1"/>
    <property type="molecule type" value="Genomic_DNA"/>
</dbReference>
<dbReference type="GO" id="GO:0022857">
    <property type="term" value="F:transmembrane transporter activity"/>
    <property type="evidence" value="ECO:0007669"/>
    <property type="project" value="InterPro"/>
</dbReference>
<feature type="region of interest" description="Disordered" evidence="6">
    <location>
        <begin position="1"/>
        <end position="22"/>
    </location>
</feature>
<feature type="transmembrane region" description="Helical" evidence="7">
    <location>
        <begin position="413"/>
        <end position="431"/>
    </location>
</feature>